<sequence length="150" mass="16428">PLAMECTDGGLSTATIGVLDVPPTPPQGRTPTAAAGEPSYRQADVGRVVGELVEGELALGGAVSYTPLGEIVAGYDWMPEAFRIVDCESSWDAGAVSWAGSYGLMQLHAATWAPIFPDFWERWDDPEWNVATAWEIYKRADYSWTPWDCW</sequence>
<dbReference type="InterPro" id="IPR008258">
    <property type="entry name" value="Transglycosylase_SLT_dom_1"/>
</dbReference>
<feature type="non-terminal residue" evidence="2">
    <location>
        <position position="1"/>
    </location>
</feature>
<dbReference type="SUPFAM" id="SSF53955">
    <property type="entry name" value="Lysozyme-like"/>
    <property type="match status" value="1"/>
</dbReference>
<protein>
    <recommendedName>
        <fullName evidence="1">Transglycosylase SLT domain-containing protein</fullName>
    </recommendedName>
</protein>
<dbReference type="EMBL" id="LAZR01064125">
    <property type="protein sequence ID" value="KKK58145.1"/>
    <property type="molecule type" value="Genomic_DNA"/>
</dbReference>
<reference evidence="2" key="1">
    <citation type="journal article" date="2015" name="Nature">
        <title>Complex archaea that bridge the gap between prokaryotes and eukaryotes.</title>
        <authorList>
            <person name="Spang A."/>
            <person name="Saw J.H."/>
            <person name="Jorgensen S.L."/>
            <person name="Zaremba-Niedzwiedzka K."/>
            <person name="Martijn J."/>
            <person name="Lind A.E."/>
            <person name="van Eijk R."/>
            <person name="Schleper C."/>
            <person name="Guy L."/>
            <person name="Ettema T.J."/>
        </authorList>
    </citation>
    <scope>NUCLEOTIDE SEQUENCE</scope>
</reference>
<dbReference type="CDD" id="cd00254">
    <property type="entry name" value="LT-like"/>
    <property type="match status" value="1"/>
</dbReference>
<proteinExistence type="predicted"/>
<dbReference type="InterPro" id="IPR023346">
    <property type="entry name" value="Lysozyme-like_dom_sf"/>
</dbReference>
<gene>
    <name evidence="2" type="ORF">LCGC14_3047410</name>
</gene>
<dbReference type="Gene3D" id="1.10.530.10">
    <property type="match status" value="1"/>
</dbReference>
<evidence type="ECO:0000259" key="1">
    <source>
        <dbReference type="Pfam" id="PF01464"/>
    </source>
</evidence>
<dbReference type="AlphaFoldDB" id="A0A0F8XAZ2"/>
<dbReference type="Pfam" id="PF01464">
    <property type="entry name" value="SLT"/>
    <property type="match status" value="1"/>
</dbReference>
<accession>A0A0F8XAZ2</accession>
<comment type="caution">
    <text evidence="2">The sequence shown here is derived from an EMBL/GenBank/DDBJ whole genome shotgun (WGS) entry which is preliminary data.</text>
</comment>
<name>A0A0F8XAZ2_9ZZZZ</name>
<evidence type="ECO:0000313" key="2">
    <source>
        <dbReference type="EMBL" id="KKK58145.1"/>
    </source>
</evidence>
<feature type="domain" description="Transglycosylase SLT" evidence="1">
    <location>
        <begin position="79"/>
        <end position="136"/>
    </location>
</feature>
<organism evidence="2">
    <name type="scientific">marine sediment metagenome</name>
    <dbReference type="NCBI Taxonomy" id="412755"/>
    <lineage>
        <taxon>unclassified sequences</taxon>
        <taxon>metagenomes</taxon>
        <taxon>ecological metagenomes</taxon>
    </lineage>
</organism>